<name>A0A8S5RNT4_9VIRU</name>
<evidence type="ECO:0000313" key="1">
    <source>
        <dbReference type="EMBL" id="DAE33008.1"/>
    </source>
</evidence>
<reference evidence="1" key="1">
    <citation type="journal article" date="2021" name="Proc. Natl. Acad. Sci. U.S.A.">
        <title>A Catalog of Tens of Thousands of Viruses from Human Metagenomes Reveals Hidden Associations with Chronic Diseases.</title>
        <authorList>
            <person name="Tisza M.J."/>
            <person name="Buck C.B."/>
        </authorList>
    </citation>
    <scope>NUCLEOTIDE SEQUENCE</scope>
    <source>
        <strain evidence="1">CtoYX9</strain>
    </source>
</reference>
<sequence length="54" mass="6515">MKEEVLCPRCKELGRKQPLLFKYEDLMGKGDLYVWCKRCRKEIRIPIESISLDR</sequence>
<organism evidence="1">
    <name type="scientific">virus sp. ctoYX9</name>
    <dbReference type="NCBI Taxonomy" id="2825822"/>
    <lineage>
        <taxon>Viruses</taxon>
    </lineage>
</organism>
<proteinExistence type="predicted"/>
<accession>A0A8S5RNT4</accession>
<dbReference type="EMBL" id="BK059131">
    <property type="protein sequence ID" value="DAE33008.1"/>
    <property type="molecule type" value="Genomic_DNA"/>
</dbReference>
<protein>
    <submittedName>
        <fullName evidence="1">Cysteine-rich protein</fullName>
    </submittedName>
</protein>